<protein>
    <submittedName>
        <fullName evidence="2">Uncharacterized protein</fullName>
    </submittedName>
</protein>
<feature type="compositionally biased region" description="Basic residues" evidence="1">
    <location>
        <begin position="1"/>
        <end position="11"/>
    </location>
</feature>
<feature type="compositionally biased region" description="Basic and acidic residues" evidence="1">
    <location>
        <begin position="20"/>
        <end position="31"/>
    </location>
</feature>
<evidence type="ECO:0000313" key="2">
    <source>
        <dbReference type="EMBL" id="GEO13997.1"/>
    </source>
</evidence>
<reference evidence="2 3" key="1">
    <citation type="submission" date="2019-07" db="EMBL/GenBank/DDBJ databases">
        <title>Whole genome shotgun sequence of Microvirga aerophila NBRC 106136.</title>
        <authorList>
            <person name="Hosoyama A."/>
            <person name="Uohara A."/>
            <person name="Ohji S."/>
            <person name="Ichikawa N."/>
        </authorList>
    </citation>
    <scope>NUCLEOTIDE SEQUENCE [LARGE SCALE GENOMIC DNA]</scope>
    <source>
        <strain evidence="2 3">NBRC 106136</strain>
    </source>
</reference>
<accession>A0A512BQA8</accession>
<name>A0A512BQA8_9HYPH</name>
<keyword evidence="3" id="KW-1185">Reference proteome</keyword>
<feature type="region of interest" description="Disordered" evidence="1">
    <location>
        <begin position="1"/>
        <end position="109"/>
    </location>
</feature>
<proteinExistence type="predicted"/>
<dbReference type="AlphaFoldDB" id="A0A512BQA8"/>
<gene>
    <name evidence="2" type="ORF">MAE02_16930</name>
</gene>
<dbReference type="EMBL" id="BJYU01000018">
    <property type="protein sequence ID" value="GEO13997.1"/>
    <property type="molecule type" value="Genomic_DNA"/>
</dbReference>
<feature type="compositionally biased region" description="Basic and acidic residues" evidence="1">
    <location>
        <begin position="47"/>
        <end position="59"/>
    </location>
</feature>
<sequence length="151" mass="16569">MPCPQARKKHMGGGIGLQDHGSRVHQNDRIRNMSQKGIRHAGGLGVFRREAPRSQKRGPETTPRFADEDADEERDGGCREKPNVPSPAQERDGEKQQAGNRCPADGAGSSRLRFLGCILAGVAHEVMKVRRMLQSLFRASAAESHPQPGWP</sequence>
<dbReference type="Proteomes" id="UP000321085">
    <property type="component" value="Unassembled WGS sequence"/>
</dbReference>
<evidence type="ECO:0000313" key="3">
    <source>
        <dbReference type="Proteomes" id="UP000321085"/>
    </source>
</evidence>
<evidence type="ECO:0000256" key="1">
    <source>
        <dbReference type="SAM" id="MobiDB-lite"/>
    </source>
</evidence>
<comment type="caution">
    <text evidence="2">The sequence shown here is derived from an EMBL/GenBank/DDBJ whole genome shotgun (WGS) entry which is preliminary data.</text>
</comment>
<organism evidence="2 3">
    <name type="scientific">Microvirga aerophila</name>
    <dbReference type="NCBI Taxonomy" id="670291"/>
    <lineage>
        <taxon>Bacteria</taxon>
        <taxon>Pseudomonadati</taxon>
        <taxon>Pseudomonadota</taxon>
        <taxon>Alphaproteobacteria</taxon>
        <taxon>Hyphomicrobiales</taxon>
        <taxon>Methylobacteriaceae</taxon>
        <taxon>Microvirga</taxon>
    </lineage>
</organism>